<evidence type="ECO:0000256" key="1">
    <source>
        <dbReference type="SAM" id="Phobius"/>
    </source>
</evidence>
<keyword evidence="1" id="KW-0812">Transmembrane</keyword>
<comment type="caution">
    <text evidence="2">The sequence shown here is derived from an EMBL/GenBank/DDBJ whole genome shotgun (WGS) entry which is preliminary data.</text>
</comment>
<feature type="transmembrane region" description="Helical" evidence="1">
    <location>
        <begin position="119"/>
        <end position="140"/>
    </location>
</feature>
<organism evidence="2">
    <name type="scientific">bioreactor metagenome</name>
    <dbReference type="NCBI Taxonomy" id="1076179"/>
    <lineage>
        <taxon>unclassified sequences</taxon>
        <taxon>metagenomes</taxon>
        <taxon>ecological metagenomes</taxon>
    </lineage>
</organism>
<name>A0A645E052_9ZZZZ</name>
<accession>A0A645E052</accession>
<evidence type="ECO:0000313" key="2">
    <source>
        <dbReference type="EMBL" id="MPM94758.1"/>
    </source>
</evidence>
<keyword evidence="1" id="KW-0472">Membrane</keyword>
<gene>
    <name evidence="2" type="ORF">SDC9_141906</name>
</gene>
<keyword evidence="1" id="KW-1133">Transmembrane helix</keyword>
<dbReference type="EMBL" id="VSSQ01041346">
    <property type="protein sequence ID" value="MPM94758.1"/>
    <property type="molecule type" value="Genomic_DNA"/>
</dbReference>
<protein>
    <submittedName>
        <fullName evidence="2">Uncharacterized protein</fullName>
    </submittedName>
</protein>
<sequence length="156" mass="17296">MAIKPIAHGLCNALGSKGDILAPGVGKQAVHPREEHQRDTADRKTAHEITAAAERLRPAHKKRGCRGCDALDDIVKRKARYIRRGIGKRGGEQNAYRCEDDIAVITLHQLAYELPVCLFLLWLFLLGLRIFFLHNISCGFTSTMAKSSFRCSAANV</sequence>
<proteinExistence type="predicted"/>
<reference evidence="2" key="1">
    <citation type="submission" date="2019-08" db="EMBL/GenBank/DDBJ databases">
        <authorList>
            <person name="Kucharzyk K."/>
            <person name="Murdoch R.W."/>
            <person name="Higgins S."/>
            <person name="Loffler F."/>
        </authorList>
    </citation>
    <scope>NUCLEOTIDE SEQUENCE</scope>
</reference>
<dbReference type="AlphaFoldDB" id="A0A645E052"/>